<reference evidence="2" key="1">
    <citation type="submission" date="2021-10" db="EMBL/GenBank/DDBJ databases">
        <authorList>
            <person name="Lyu M."/>
            <person name="Wang X."/>
            <person name="Meng X."/>
            <person name="Xu K."/>
        </authorList>
    </citation>
    <scope>NUCLEOTIDE SEQUENCE</scope>
    <source>
        <strain evidence="2">A6</strain>
    </source>
</reference>
<keyword evidence="1" id="KW-0472">Membrane</keyword>
<feature type="transmembrane region" description="Helical" evidence="1">
    <location>
        <begin position="144"/>
        <end position="165"/>
    </location>
</feature>
<keyword evidence="1" id="KW-0812">Transmembrane</keyword>
<feature type="transmembrane region" description="Helical" evidence="1">
    <location>
        <begin position="108"/>
        <end position="132"/>
    </location>
</feature>
<organism evidence="2 3">
    <name type="scientific">Noviluteimonas lactosilytica</name>
    <dbReference type="NCBI Taxonomy" id="2888523"/>
    <lineage>
        <taxon>Bacteria</taxon>
        <taxon>Pseudomonadati</taxon>
        <taxon>Pseudomonadota</taxon>
        <taxon>Gammaproteobacteria</taxon>
        <taxon>Lysobacterales</taxon>
        <taxon>Lysobacteraceae</taxon>
        <taxon>Noviluteimonas</taxon>
    </lineage>
</organism>
<dbReference type="RefSeq" id="WP_230525975.1">
    <property type="nucleotide sequence ID" value="NZ_JAJGAK010000001.1"/>
</dbReference>
<evidence type="ECO:0000256" key="1">
    <source>
        <dbReference type="SAM" id="Phobius"/>
    </source>
</evidence>
<sequence>MHARPAFSPLSLPSAARAWPAWAWIVGGGIALALADLVFAAGFWFLHSGTAPARIPQSIAAWFIGTHAARAGGIETALLGAVSYCALIATLVAVYVRIAARWPRVHAHVASVGVAYGVACYALVLRILVPAFSAASSNAHDMPIEWTLACVAAWGGIGFGCAWIARAIRSR</sequence>
<keyword evidence="1" id="KW-1133">Transmembrane helix</keyword>
<dbReference type="EMBL" id="JAJGAK010000001">
    <property type="protein sequence ID" value="MCC8362368.1"/>
    <property type="molecule type" value="Genomic_DNA"/>
</dbReference>
<feature type="transmembrane region" description="Helical" evidence="1">
    <location>
        <begin position="21"/>
        <end position="46"/>
    </location>
</feature>
<gene>
    <name evidence="2" type="ORF">LK996_04690</name>
</gene>
<dbReference type="Proteomes" id="UP001165293">
    <property type="component" value="Unassembled WGS sequence"/>
</dbReference>
<comment type="caution">
    <text evidence="2">The sequence shown here is derived from an EMBL/GenBank/DDBJ whole genome shotgun (WGS) entry which is preliminary data.</text>
</comment>
<accession>A0ABS8JFW3</accession>
<proteinExistence type="predicted"/>
<evidence type="ECO:0000313" key="3">
    <source>
        <dbReference type="Proteomes" id="UP001165293"/>
    </source>
</evidence>
<keyword evidence="3" id="KW-1185">Reference proteome</keyword>
<evidence type="ECO:0000313" key="2">
    <source>
        <dbReference type="EMBL" id="MCC8362368.1"/>
    </source>
</evidence>
<feature type="transmembrane region" description="Helical" evidence="1">
    <location>
        <begin position="77"/>
        <end position="96"/>
    </location>
</feature>
<name>A0ABS8JFW3_9GAMM</name>
<protein>
    <submittedName>
        <fullName evidence="2">Uncharacterized protein</fullName>
    </submittedName>
</protein>